<name>A0ACB7ZG64_9ERIC</name>
<evidence type="ECO:0000313" key="2">
    <source>
        <dbReference type="Proteomes" id="UP000828048"/>
    </source>
</evidence>
<reference evidence="1 2" key="1">
    <citation type="journal article" date="2021" name="Hortic Res">
        <title>High-quality reference genome and annotation aids understanding of berry development for evergreen blueberry (Vaccinium darrowii).</title>
        <authorList>
            <person name="Yu J."/>
            <person name="Hulse-Kemp A.M."/>
            <person name="Babiker E."/>
            <person name="Staton M."/>
        </authorList>
    </citation>
    <scope>NUCLEOTIDE SEQUENCE [LARGE SCALE GENOMIC DNA]</scope>
    <source>
        <strain evidence="2">cv. NJ 8807/NJ 8810</strain>
        <tissue evidence="1">Young leaf</tissue>
    </source>
</reference>
<proteinExistence type="predicted"/>
<dbReference type="Proteomes" id="UP000828048">
    <property type="component" value="Chromosome 12"/>
</dbReference>
<organism evidence="1 2">
    <name type="scientific">Vaccinium darrowii</name>
    <dbReference type="NCBI Taxonomy" id="229202"/>
    <lineage>
        <taxon>Eukaryota</taxon>
        <taxon>Viridiplantae</taxon>
        <taxon>Streptophyta</taxon>
        <taxon>Embryophyta</taxon>
        <taxon>Tracheophyta</taxon>
        <taxon>Spermatophyta</taxon>
        <taxon>Magnoliopsida</taxon>
        <taxon>eudicotyledons</taxon>
        <taxon>Gunneridae</taxon>
        <taxon>Pentapetalae</taxon>
        <taxon>asterids</taxon>
        <taxon>Ericales</taxon>
        <taxon>Ericaceae</taxon>
        <taxon>Vaccinioideae</taxon>
        <taxon>Vaccinieae</taxon>
        <taxon>Vaccinium</taxon>
    </lineage>
</organism>
<gene>
    <name evidence="1" type="ORF">Vadar_029083</name>
</gene>
<sequence>MKFRRWIVHVVLLGPLMGVSAAGGHGRATPTARGSGRATPTARGRGRATPMARGRGPTNSTGRGRGDSDVSGNVHRATGTGKTSRCIKVHDFGSETQKVSLATYKLKGDAEHWWRMTKQKYKEKEHELVWSAFKKDFKDKYIPPAVKDQKRNEFLSLKQGNMTVAEYQRKFDELSRINNNNNHRAATSEPQAFQQYARFHWGSAISYMLY</sequence>
<protein>
    <submittedName>
        <fullName evidence="1">Uncharacterized protein</fullName>
    </submittedName>
</protein>
<accession>A0ACB7ZG64</accession>
<keyword evidence="2" id="KW-1185">Reference proteome</keyword>
<evidence type="ECO:0000313" key="1">
    <source>
        <dbReference type="EMBL" id="KAH7864391.1"/>
    </source>
</evidence>
<comment type="caution">
    <text evidence="1">The sequence shown here is derived from an EMBL/GenBank/DDBJ whole genome shotgun (WGS) entry which is preliminary data.</text>
</comment>
<dbReference type="EMBL" id="CM037162">
    <property type="protein sequence ID" value="KAH7864391.1"/>
    <property type="molecule type" value="Genomic_DNA"/>
</dbReference>